<name>A0ABM3ZXE5_ZIZJJ</name>
<dbReference type="Pfam" id="PF00078">
    <property type="entry name" value="RVT_1"/>
    <property type="match status" value="1"/>
</dbReference>
<gene>
    <name evidence="3" type="primary">LOC132800155</name>
</gene>
<keyword evidence="2" id="KW-1185">Reference proteome</keyword>
<feature type="domain" description="Reverse transcriptase" evidence="1">
    <location>
        <begin position="1"/>
        <end position="267"/>
    </location>
</feature>
<dbReference type="PROSITE" id="PS50878">
    <property type="entry name" value="RT_POL"/>
    <property type="match status" value="1"/>
</dbReference>
<dbReference type="InterPro" id="IPR043502">
    <property type="entry name" value="DNA/RNA_pol_sf"/>
</dbReference>
<organism evidence="2 3">
    <name type="scientific">Ziziphus jujuba</name>
    <name type="common">Chinese jujube</name>
    <name type="synonym">Ziziphus sativa</name>
    <dbReference type="NCBI Taxonomy" id="326968"/>
    <lineage>
        <taxon>Eukaryota</taxon>
        <taxon>Viridiplantae</taxon>
        <taxon>Streptophyta</taxon>
        <taxon>Embryophyta</taxon>
        <taxon>Tracheophyta</taxon>
        <taxon>Spermatophyta</taxon>
        <taxon>Magnoliopsida</taxon>
        <taxon>eudicotyledons</taxon>
        <taxon>Gunneridae</taxon>
        <taxon>Pentapetalae</taxon>
        <taxon>rosids</taxon>
        <taxon>fabids</taxon>
        <taxon>Rosales</taxon>
        <taxon>Rhamnaceae</taxon>
        <taxon>Paliureae</taxon>
        <taxon>Ziziphus</taxon>
    </lineage>
</organism>
<dbReference type="SUPFAM" id="SSF56672">
    <property type="entry name" value="DNA/RNA polymerases"/>
    <property type="match status" value="1"/>
</dbReference>
<evidence type="ECO:0000313" key="3">
    <source>
        <dbReference type="RefSeq" id="XP_060669154.1"/>
    </source>
</evidence>
<accession>A0ABM3ZXE5</accession>
<proteinExistence type="predicted"/>
<sequence>MIVLILKSQRMVEFNHIRPISLCNTIYKLISKLLATWIHPMLSHLISPNQAAFVPGCWIGENTILVNEIIHTIRRKRGAVGLVAFKFDMNKAYDWLNWEVLNEILLRFGFSGRVVSHLSQCFSNEKASILPNGSICGDVKVERGLRQGDPLSPYLYILFDEILSRMLHKLEFGGKIHGVSLGRTGPSFSHLFFADEILIFCRANREEVREVARCLQNFCDWTRQTVNKAKSGCFFSRNVQGSVKANIKEVLNIKELPKESKYLGNPLFLGKNKSRDFEELKNRVEAKLQDWKAKLLSQAGKLVLVKSAVMAMPIYTMSTHKLPLQWCRRIDSLASRFLWKGDVSKKVAFNATSWSKVCQPKSAGDLGIRKLADINLVLLCKLGWCLETKLELPKSKTVQAGSKADNILMRVVWTVTFMRCGQRTDSSWQWKGILSTRQILSKGLCFRVGKGNNVDIWEDPWVPYSPNFRPTPNPNLQVAPCLMVESLLSPSGGWNIPLLNQLFDQDSALWLALPWSIKWDLTHFTNLDDYMECIANPVGKLPMHQSDNATFILFAVSLLDATWKVRNKLLVEGNRSFLEEVKLIYRKVDEFSTTLGKDFASLGIVARDHEGRVLKFQVLKEKLDIPEAATVLKALHLDLSAGFYNIWCEDDAKTIILYLNNLDTSSIHWSAQVFINQIQDLRPLFNSVTFI</sequence>
<dbReference type="GeneID" id="132800155"/>
<dbReference type="PANTHER" id="PTHR33116">
    <property type="entry name" value="REVERSE TRANSCRIPTASE ZINC-BINDING DOMAIN-CONTAINING PROTEIN-RELATED-RELATED"/>
    <property type="match status" value="1"/>
</dbReference>
<dbReference type="InterPro" id="IPR002156">
    <property type="entry name" value="RNaseH_domain"/>
</dbReference>
<reference evidence="3" key="1">
    <citation type="submission" date="2025-08" db="UniProtKB">
        <authorList>
            <consortium name="RefSeq"/>
        </authorList>
    </citation>
    <scope>IDENTIFICATION</scope>
    <source>
        <tissue evidence="3">Seedling</tissue>
    </source>
</reference>
<dbReference type="Pfam" id="PF13456">
    <property type="entry name" value="RVT_3"/>
    <property type="match status" value="1"/>
</dbReference>
<evidence type="ECO:0000259" key="1">
    <source>
        <dbReference type="PROSITE" id="PS50878"/>
    </source>
</evidence>
<evidence type="ECO:0000313" key="2">
    <source>
        <dbReference type="Proteomes" id="UP001652623"/>
    </source>
</evidence>
<dbReference type="CDD" id="cd01650">
    <property type="entry name" value="RT_nLTR_like"/>
    <property type="match status" value="1"/>
</dbReference>
<dbReference type="InterPro" id="IPR000477">
    <property type="entry name" value="RT_dom"/>
</dbReference>
<protein>
    <submittedName>
        <fullName evidence="3">Uncharacterized protein LOC132800155</fullName>
    </submittedName>
</protein>
<dbReference type="PANTHER" id="PTHR33116:SF86">
    <property type="entry name" value="REVERSE TRANSCRIPTASE DOMAIN-CONTAINING PROTEIN"/>
    <property type="match status" value="1"/>
</dbReference>
<dbReference type="Proteomes" id="UP001652623">
    <property type="component" value="Chromosome 12"/>
</dbReference>
<dbReference type="RefSeq" id="XP_060669154.1">
    <property type="nucleotide sequence ID" value="XM_060813171.1"/>
</dbReference>